<dbReference type="EMBL" id="LSCQ01000035">
    <property type="protein sequence ID" value="KXB36885.1"/>
    <property type="molecule type" value="Genomic_DNA"/>
</dbReference>
<feature type="transmembrane region" description="Helical" evidence="7">
    <location>
        <begin position="190"/>
        <end position="211"/>
    </location>
</feature>
<feature type="transmembrane region" description="Helical" evidence="7">
    <location>
        <begin position="99"/>
        <end position="121"/>
    </location>
</feature>
<dbReference type="AlphaFoldDB" id="A0A133Y142"/>
<evidence type="ECO:0000313" key="9">
    <source>
        <dbReference type="EMBL" id="KXB36885.1"/>
    </source>
</evidence>
<dbReference type="PANTHER" id="PTHR30151:SF0">
    <property type="entry name" value="ABC TRANSPORTER PERMEASE PROTEIN MJ0413-RELATED"/>
    <property type="match status" value="1"/>
</dbReference>
<feature type="transmembrane region" description="Helical" evidence="7">
    <location>
        <begin position="65"/>
        <end position="87"/>
    </location>
</feature>
<organism evidence="9 10">
    <name type="scientific">Aerococcus christensenii</name>
    <dbReference type="NCBI Taxonomy" id="87541"/>
    <lineage>
        <taxon>Bacteria</taxon>
        <taxon>Bacillati</taxon>
        <taxon>Bacillota</taxon>
        <taxon>Bacilli</taxon>
        <taxon>Lactobacillales</taxon>
        <taxon>Aerococcaceae</taxon>
        <taxon>Aerococcus</taxon>
    </lineage>
</organism>
<dbReference type="SUPFAM" id="SSF161098">
    <property type="entry name" value="MetI-like"/>
    <property type="match status" value="1"/>
</dbReference>
<accession>A0A133Y142</accession>
<dbReference type="CDD" id="cd06261">
    <property type="entry name" value="TM_PBP2"/>
    <property type="match status" value="1"/>
</dbReference>
<evidence type="ECO:0000313" key="10">
    <source>
        <dbReference type="Proteomes" id="UP000070422"/>
    </source>
</evidence>
<feature type="transmembrane region" description="Helical" evidence="7">
    <location>
        <begin position="223"/>
        <end position="241"/>
    </location>
</feature>
<dbReference type="PATRIC" id="fig|87541.4.peg.678"/>
<sequence>MFAKIKKRLKKSFPLLLTLVVCFFVWDFFAWLIDKPILPRPIIVLRHFKVLWKSGAMLPHIFSSIYRLIISVMIALLVSLPVGLVCGRKQKVDKYFSPFLYLGYSLPKVLFLPIILIFLGLGDSSKICLLSTALFFHFSLLIRDAAKSIPNNQTQLMKSLQATPWQTFHHLLWPACLPTIVSALRTSLGMSLALLFIAETFAARSGLGYYIMNAMETRNYDTMYAAMITLGIIGMIGYLLLDLLENWACSWKITQHVDS</sequence>
<dbReference type="STRING" id="87541.AWM71_07480"/>
<keyword evidence="6 7" id="KW-0472">Membrane</keyword>
<evidence type="ECO:0000259" key="8">
    <source>
        <dbReference type="PROSITE" id="PS50928"/>
    </source>
</evidence>
<dbReference type="InterPro" id="IPR000515">
    <property type="entry name" value="MetI-like"/>
</dbReference>
<dbReference type="Gene3D" id="1.10.3720.10">
    <property type="entry name" value="MetI-like"/>
    <property type="match status" value="1"/>
</dbReference>
<dbReference type="Proteomes" id="UP000070422">
    <property type="component" value="Unassembled WGS sequence"/>
</dbReference>
<comment type="caution">
    <text evidence="9">The sequence shown here is derived from an EMBL/GenBank/DDBJ whole genome shotgun (WGS) entry which is preliminary data.</text>
</comment>
<feature type="transmembrane region" description="Helical" evidence="7">
    <location>
        <begin position="12"/>
        <end position="33"/>
    </location>
</feature>
<dbReference type="RefSeq" id="WP_197415364.1">
    <property type="nucleotide sequence ID" value="NZ_CP014159.1"/>
</dbReference>
<dbReference type="GO" id="GO:0055085">
    <property type="term" value="P:transmembrane transport"/>
    <property type="evidence" value="ECO:0007669"/>
    <property type="project" value="InterPro"/>
</dbReference>
<comment type="similarity">
    <text evidence="7">Belongs to the binding-protein-dependent transport system permease family.</text>
</comment>
<dbReference type="InterPro" id="IPR035906">
    <property type="entry name" value="MetI-like_sf"/>
</dbReference>
<evidence type="ECO:0000256" key="7">
    <source>
        <dbReference type="RuleBase" id="RU363032"/>
    </source>
</evidence>
<comment type="subcellular location">
    <subcellularLocation>
        <location evidence="1 7">Cell membrane</location>
        <topology evidence="1 7">Multi-pass membrane protein</topology>
    </subcellularLocation>
</comment>
<keyword evidence="2 7" id="KW-0813">Transport</keyword>
<evidence type="ECO:0000256" key="2">
    <source>
        <dbReference type="ARBA" id="ARBA00022448"/>
    </source>
</evidence>
<keyword evidence="4 7" id="KW-0812">Transmembrane</keyword>
<feature type="domain" description="ABC transmembrane type-1" evidence="8">
    <location>
        <begin position="61"/>
        <end position="245"/>
    </location>
</feature>
<reference evidence="9 10" key="1">
    <citation type="submission" date="2016-01" db="EMBL/GenBank/DDBJ databases">
        <authorList>
            <person name="Oliw E.H."/>
        </authorList>
    </citation>
    <scope>NUCLEOTIDE SEQUENCE [LARGE SCALE GENOMIC DNA]</scope>
    <source>
        <strain evidence="9 10">KA00635</strain>
    </source>
</reference>
<proteinExistence type="inferred from homology"/>
<dbReference type="Pfam" id="PF00528">
    <property type="entry name" value="BPD_transp_1"/>
    <property type="match status" value="1"/>
</dbReference>
<evidence type="ECO:0000256" key="4">
    <source>
        <dbReference type="ARBA" id="ARBA00022692"/>
    </source>
</evidence>
<gene>
    <name evidence="9" type="ORF">HMPREF3187_00679</name>
</gene>
<evidence type="ECO:0000256" key="6">
    <source>
        <dbReference type="ARBA" id="ARBA00023136"/>
    </source>
</evidence>
<evidence type="ECO:0000256" key="5">
    <source>
        <dbReference type="ARBA" id="ARBA00022989"/>
    </source>
</evidence>
<dbReference type="PROSITE" id="PS50928">
    <property type="entry name" value="ABC_TM1"/>
    <property type="match status" value="1"/>
</dbReference>
<keyword evidence="5 7" id="KW-1133">Transmembrane helix</keyword>
<dbReference type="PANTHER" id="PTHR30151">
    <property type="entry name" value="ALKANE SULFONATE ABC TRANSPORTER-RELATED, MEMBRANE SUBUNIT"/>
    <property type="match status" value="1"/>
</dbReference>
<protein>
    <submittedName>
        <fullName evidence="9">ABC transporter, permease protein</fullName>
    </submittedName>
</protein>
<dbReference type="GO" id="GO:0005886">
    <property type="term" value="C:plasma membrane"/>
    <property type="evidence" value="ECO:0007669"/>
    <property type="project" value="UniProtKB-SubCell"/>
</dbReference>
<keyword evidence="3" id="KW-1003">Cell membrane</keyword>
<evidence type="ECO:0000256" key="1">
    <source>
        <dbReference type="ARBA" id="ARBA00004651"/>
    </source>
</evidence>
<name>A0A133Y142_9LACT</name>
<evidence type="ECO:0000256" key="3">
    <source>
        <dbReference type="ARBA" id="ARBA00022475"/>
    </source>
</evidence>